<dbReference type="GO" id="GO:0005886">
    <property type="term" value="C:plasma membrane"/>
    <property type="evidence" value="ECO:0007669"/>
    <property type="project" value="UniProtKB-SubCell"/>
</dbReference>
<accession>A0A3P7ZSA0</accession>
<feature type="transmembrane region" description="Helical" evidence="7">
    <location>
        <begin position="40"/>
        <end position="58"/>
    </location>
</feature>
<evidence type="ECO:0000256" key="1">
    <source>
        <dbReference type="ARBA" id="ARBA00004651"/>
    </source>
</evidence>
<evidence type="ECO:0000256" key="4">
    <source>
        <dbReference type="ARBA" id="ARBA00023053"/>
    </source>
</evidence>
<reference evidence="8 9" key="1">
    <citation type="submission" date="2018-11" db="EMBL/GenBank/DDBJ databases">
        <authorList>
            <consortium name="Pathogen Informatics"/>
        </authorList>
    </citation>
    <scope>NUCLEOTIDE SEQUENCE [LARGE SCALE GENOMIC DNA]</scope>
    <source>
        <strain evidence="8 9">Zambia</strain>
    </source>
</reference>
<keyword evidence="7" id="KW-1133">Transmembrane helix</keyword>
<evidence type="ECO:0000313" key="8">
    <source>
        <dbReference type="EMBL" id="VDP04517.1"/>
    </source>
</evidence>
<comment type="subcellular location">
    <subcellularLocation>
        <location evidence="1">Cell membrane</location>
        <topology evidence="1">Multi-pass membrane protein</topology>
    </subcellularLocation>
</comment>
<sequence>MRRYFPFKCGFLCLDQRKLYSYRIFNNEIFFSIDPFKRHTLWTLIIGGTGLVLSIFGANQTQIQRYMACRDLKTARRYVIFSVVLSFIVFINIPYCSYCRIQAWVKEEGWAWSRKPRSMENNHSEKNDIYQFYEMLQSIVTKCSGKHMPILMRYLYSKVRTDITWYEDVMGQHGLGEKTRMVTDSQIYVHSIKLIQAAQFSPTNAYTEK</sequence>
<organism evidence="8 9">
    <name type="scientific">Schistosoma margrebowiei</name>
    <dbReference type="NCBI Taxonomy" id="48269"/>
    <lineage>
        <taxon>Eukaryota</taxon>
        <taxon>Metazoa</taxon>
        <taxon>Spiralia</taxon>
        <taxon>Lophotrochozoa</taxon>
        <taxon>Platyhelminthes</taxon>
        <taxon>Trematoda</taxon>
        <taxon>Digenea</taxon>
        <taxon>Strigeidida</taxon>
        <taxon>Schistosomatoidea</taxon>
        <taxon>Schistosomatidae</taxon>
        <taxon>Schistosoma</taxon>
    </lineage>
</organism>
<keyword evidence="2" id="KW-0813">Transport</keyword>
<dbReference type="PANTHER" id="PTHR42985">
    <property type="entry name" value="SODIUM-COUPLED MONOCARBOXYLATE TRANSPORTER"/>
    <property type="match status" value="1"/>
</dbReference>
<feature type="transmembrane region" description="Helical" evidence="7">
    <location>
        <begin position="78"/>
        <end position="95"/>
    </location>
</feature>
<dbReference type="GO" id="GO:0015293">
    <property type="term" value="F:symporter activity"/>
    <property type="evidence" value="ECO:0007669"/>
    <property type="project" value="TreeGrafter"/>
</dbReference>
<evidence type="ECO:0000256" key="2">
    <source>
        <dbReference type="ARBA" id="ARBA00022448"/>
    </source>
</evidence>
<keyword evidence="3" id="KW-1003">Cell membrane</keyword>
<keyword evidence="7" id="KW-0472">Membrane</keyword>
<evidence type="ECO:0000256" key="5">
    <source>
        <dbReference type="ARBA" id="ARBA00023065"/>
    </source>
</evidence>
<proteinExistence type="predicted"/>
<evidence type="ECO:0000256" key="3">
    <source>
        <dbReference type="ARBA" id="ARBA00022475"/>
    </source>
</evidence>
<gene>
    <name evidence="8" type="ORF">SMRZ_LOCUS13215</name>
</gene>
<name>A0A3P7ZSA0_9TREM</name>
<dbReference type="GO" id="GO:0006814">
    <property type="term" value="P:sodium ion transport"/>
    <property type="evidence" value="ECO:0007669"/>
    <property type="project" value="UniProtKB-KW"/>
</dbReference>
<dbReference type="InterPro" id="IPR038377">
    <property type="entry name" value="Na/Glc_symporter_sf"/>
</dbReference>
<keyword evidence="5" id="KW-0406">Ion transport</keyword>
<dbReference type="AlphaFoldDB" id="A0A3P7ZSA0"/>
<dbReference type="EMBL" id="UZAI01009368">
    <property type="protein sequence ID" value="VDP04517.1"/>
    <property type="molecule type" value="Genomic_DNA"/>
</dbReference>
<keyword evidence="7" id="KW-0812">Transmembrane</keyword>
<evidence type="ECO:0000256" key="7">
    <source>
        <dbReference type="SAM" id="Phobius"/>
    </source>
</evidence>
<dbReference type="InterPro" id="IPR051163">
    <property type="entry name" value="Sodium:Solute_Symporter_SSF"/>
</dbReference>
<keyword evidence="4" id="KW-0915">Sodium</keyword>
<dbReference type="Proteomes" id="UP000277204">
    <property type="component" value="Unassembled WGS sequence"/>
</dbReference>
<protein>
    <submittedName>
        <fullName evidence="8">Uncharacterized protein</fullName>
    </submittedName>
</protein>
<evidence type="ECO:0000313" key="9">
    <source>
        <dbReference type="Proteomes" id="UP000277204"/>
    </source>
</evidence>
<evidence type="ECO:0000256" key="6">
    <source>
        <dbReference type="ARBA" id="ARBA00023201"/>
    </source>
</evidence>
<dbReference type="Gene3D" id="1.20.1730.10">
    <property type="entry name" value="Sodium/glucose cotransporter"/>
    <property type="match status" value="1"/>
</dbReference>
<keyword evidence="9" id="KW-1185">Reference proteome</keyword>
<keyword evidence="6" id="KW-0739">Sodium transport</keyword>
<dbReference type="PANTHER" id="PTHR42985:SF2">
    <property type="entry name" value="SODIUM-DEPENDENT MULTIVITAMIN TRANSPORTER"/>
    <property type="match status" value="1"/>
</dbReference>